<sequence length="281" mass="31660">MAYIETTDGVPLYYRERGEGETIVLVHGWTCDSEYWWRKNVDALAEEYHVLTYDLRGHGLSGKTDERHTLSDYAADLEFLMESLDVSSAVLVGWSMGAAITLTYLEEIGDERVRAIAVIDQTPKFYSDDGWEFALMGEFSADGLAEITGGLESSRAEAAKPIIQAFFADPRSETQLDEMYARTTLTPTSVATAMLEDMVPRDFRDQLPPIDVPTLLLYGEQSKIFPGPLGEWMHEQIPGSELVTFEESGHNPFWEEPEKFNAELLEFVSRLAEREEAPSSH</sequence>
<keyword evidence="3" id="KW-0560">Oxidoreductase</keyword>
<dbReference type="EMBL" id="AOIB01000036">
    <property type="protein sequence ID" value="ELY54598.1"/>
    <property type="molecule type" value="Genomic_DNA"/>
</dbReference>
<dbReference type="SUPFAM" id="SSF53474">
    <property type="entry name" value="alpha/beta-Hydrolases"/>
    <property type="match status" value="1"/>
</dbReference>
<dbReference type="GO" id="GO:0016020">
    <property type="term" value="C:membrane"/>
    <property type="evidence" value="ECO:0007669"/>
    <property type="project" value="TreeGrafter"/>
</dbReference>
<feature type="domain" description="AB hydrolase-1" evidence="2">
    <location>
        <begin position="23"/>
        <end position="262"/>
    </location>
</feature>
<dbReference type="AlphaFoldDB" id="L9X1Z6"/>
<dbReference type="RefSeq" id="WP_005558884.1">
    <property type="nucleotide sequence ID" value="NZ_AOIB01000036.1"/>
</dbReference>
<dbReference type="InterPro" id="IPR029058">
    <property type="entry name" value="AB_hydrolase_fold"/>
</dbReference>
<dbReference type="GO" id="GO:0016787">
    <property type="term" value="F:hydrolase activity"/>
    <property type="evidence" value="ECO:0007669"/>
    <property type="project" value="UniProtKB-KW"/>
</dbReference>
<dbReference type="eggNOG" id="arCOG01648">
    <property type="taxonomic scope" value="Archaea"/>
</dbReference>
<protein>
    <submittedName>
        <fullName evidence="3">Putative arylesterase, non-heme chloride peroxidase</fullName>
    </submittedName>
</protein>
<dbReference type="PRINTS" id="PR00111">
    <property type="entry name" value="ABHYDROLASE"/>
</dbReference>
<evidence type="ECO:0000313" key="3">
    <source>
        <dbReference type="EMBL" id="ELY54598.1"/>
    </source>
</evidence>
<reference evidence="3 4" key="1">
    <citation type="journal article" date="2014" name="PLoS Genet.">
        <title>Phylogenetically driven sequencing of extremely halophilic archaea reveals strategies for static and dynamic osmo-response.</title>
        <authorList>
            <person name="Becker E.A."/>
            <person name="Seitzer P.M."/>
            <person name="Tritt A."/>
            <person name="Larsen D."/>
            <person name="Krusor M."/>
            <person name="Yao A.I."/>
            <person name="Wu D."/>
            <person name="Madern D."/>
            <person name="Eisen J.A."/>
            <person name="Darling A.E."/>
            <person name="Facciotti M.T."/>
        </authorList>
    </citation>
    <scope>NUCLEOTIDE SEQUENCE [LARGE SCALE GENOMIC DNA]</scope>
    <source>
        <strain evidence="3 4">DSM 10524</strain>
    </source>
</reference>
<name>L9X1Z6_9EURY</name>
<dbReference type="GO" id="GO:0004601">
    <property type="term" value="F:peroxidase activity"/>
    <property type="evidence" value="ECO:0007669"/>
    <property type="project" value="UniProtKB-KW"/>
</dbReference>
<keyword evidence="1" id="KW-0378">Hydrolase</keyword>
<dbReference type="Gene3D" id="3.40.50.1820">
    <property type="entry name" value="alpha/beta hydrolase"/>
    <property type="match status" value="1"/>
</dbReference>
<keyword evidence="4" id="KW-1185">Reference proteome</keyword>
<organism evidence="3 4">
    <name type="scientific">Natronococcus amylolyticus DSM 10524</name>
    <dbReference type="NCBI Taxonomy" id="1227497"/>
    <lineage>
        <taxon>Archaea</taxon>
        <taxon>Methanobacteriati</taxon>
        <taxon>Methanobacteriota</taxon>
        <taxon>Stenosarchaea group</taxon>
        <taxon>Halobacteria</taxon>
        <taxon>Halobacteriales</taxon>
        <taxon>Natrialbaceae</taxon>
        <taxon>Natronococcus</taxon>
    </lineage>
</organism>
<dbReference type="InterPro" id="IPR050266">
    <property type="entry name" value="AB_hydrolase_sf"/>
</dbReference>
<comment type="caution">
    <text evidence="3">The sequence shown here is derived from an EMBL/GenBank/DDBJ whole genome shotgun (WGS) entry which is preliminary data.</text>
</comment>
<evidence type="ECO:0000313" key="4">
    <source>
        <dbReference type="Proteomes" id="UP000011688"/>
    </source>
</evidence>
<dbReference type="InterPro" id="IPR000073">
    <property type="entry name" value="AB_hydrolase_1"/>
</dbReference>
<dbReference type="STRING" id="1227497.C491_18389"/>
<dbReference type="PANTHER" id="PTHR43798">
    <property type="entry name" value="MONOACYLGLYCEROL LIPASE"/>
    <property type="match status" value="1"/>
</dbReference>
<dbReference type="eggNOG" id="arCOG07416">
    <property type="taxonomic scope" value="Archaea"/>
</dbReference>
<dbReference type="Proteomes" id="UP000011688">
    <property type="component" value="Unassembled WGS sequence"/>
</dbReference>
<dbReference type="Pfam" id="PF12697">
    <property type="entry name" value="Abhydrolase_6"/>
    <property type="match status" value="1"/>
</dbReference>
<proteinExistence type="predicted"/>
<evidence type="ECO:0000259" key="2">
    <source>
        <dbReference type="Pfam" id="PF12697"/>
    </source>
</evidence>
<dbReference type="PANTHER" id="PTHR43798:SF31">
    <property type="entry name" value="AB HYDROLASE SUPERFAMILY PROTEIN YCLE"/>
    <property type="match status" value="1"/>
</dbReference>
<dbReference type="OrthoDB" id="111592at2157"/>
<evidence type="ECO:0000256" key="1">
    <source>
        <dbReference type="ARBA" id="ARBA00022801"/>
    </source>
</evidence>
<gene>
    <name evidence="3" type="ORF">C491_18389</name>
</gene>
<accession>L9X1Z6</accession>
<keyword evidence="3" id="KW-0575">Peroxidase</keyword>